<comment type="caution">
    <text evidence="1">The sequence shown here is derived from an EMBL/GenBank/DDBJ whole genome shotgun (WGS) entry which is preliminary data.</text>
</comment>
<protein>
    <submittedName>
        <fullName evidence="1">LOG family protein</fullName>
    </submittedName>
</protein>
<evidence type="ECO:0000313" key="1">
    <source>
        <dbReference type="EMBL" id="MBI4210459.1"/>
    </source>
</evidence>
<evidence type="ECO:0000313" key="2">
    <source>
        <dbReference type="Proteomes" id="UP000732298"/>
    </source>
</evidence>
<dbReference type="AlphaFoldDB" id="A0A8T3YQM9"/>
<dbReference type="InterPro" id="IPR041164">
    <property type="entry name" value="LDcluster4"/>
</dbReference>
<dbReference type="EMBL" id="JACQPB010000034">
    <property type="protein sequence ID" value="MBI4210459.1"/>
    <property type="molecule type" value="Genomic_DNA"/>
</dbReference>
<sequence>MAKIMQKMIAVCGGKKAGRKALKSCEELGRAIALGGFHLVTGATIGASHAAAQGARKAGGKTLGISPAKSAEEHVLEYGYPVEGFDEIIFTGKGFVGRNIELVKASDAVVFASGGIGTLNEFTLAIMMKKPIGILSGTGGFSSSAKAIMKSIGEKYAKVCYSRKPAKIIQKLRKWIRGMMV</sequence>
<reference evidence="1" key="1">
    <citation type="submission" date="2020-07" db="EMBL/GenBank/DDBJ databases">
        <title>Huge and variable diversity of episymbiotic CPR bacteria and DPANN archaea in groundwater ecosystems.</title>
        <authorList>
            <person name="He C.Y."/>
            <person name="Keren R."/>
            <person name="Whittaker M."/>
            <person name="Farag I.F."/>
            <person name="Doudna J."/>
            <person name="Cate J.H.D."/>
            <person name="Banfield J.F."/>
        </authorList>
    </citation>
    <scope>NUCLEOTIDE SEQUENCE</scope>
    <source>
        <strain evidence="1">NC_groundwater_1296_Ag_S-0.2um_52_80</strain>
    </source>
</reference>
<dbReference type="PANTHER" id="PTHR43393">
    <property type="entry name" value="CYTOKININ RIBOSIDE 5'-MONOPHOSPHATE PHOSPHORIBOHYDROLASE"/>
    <property type="match status" value="1"/>
</dbReference>
<organism evidence="1 2">
    <name type="scientific">Candidatus Iainarchaeum sp</name>
    <dbReference type="NCBI Taxonomy" id="3101447"/>
    <lineage>
        <taxon>Archaea</taxon>
        <taxon>Candidatus Iainarchaeota</taxon>
        <taxon>Candidatus Iainarchaeia</taxon>
        <taxon>Candidatus Iainarchaeales</taxon>
        <taxon>Candidatus Iainarchaeaceae</taxon>
        <taxon>Candidatus Iainarchaeum</taxon>
    </lineage>
</organism>
<dbReference type="Gene3D" id="3.40.50.450">
    <property type="match status" value="1"/>
</dbReference>
<proteinExistence type="predicted"/>
<dbReference type="PANTHER" id="PTHR43393:SF3">
    <property type="entry name" value="LYSINE DECARBOXYLASE-LIKE PROTEIN"/>
    <property type="match status" value="1"/>
</dbReference>
<dbReference type="SUPFAM" id="SSF102405">
    <property type="entry name" value="MCP/YpsA-like"/>
    <property type="match status" value="1"/>
</dbReference>
<dbReference type="Pfam" id="PF18306">
    <property type="entry name" value="LDcluster4"/>
    <property type="match status" value="1"/>
</dbReference>
<name>A0A8T3YQM9_9ARCH</name>
<gene>
    <name evidence="1" type="ORF">HY544_03065</name>
</gene>
<dbReference type="GO" id="GO:0005829">
    <property type="term" value="C:cytosol"/>
    <property type="evidence" value="ECO:0007669"/>
    <property type="project" value="TreeGrafter"/>
</dbReference>
<dbReference type="Proteomes" id="UP000732298">
    <property type="component" value="Unassembled WGS sequence"/>
</dbReference>
<dbReference type="InterPro" id="IPR052341">
    <property type="entry name" value="LOG_family_nucleotidases"/>
</dbReference>
<accession>A0A8T3YQM9</accession>